<evidence type="ECO:0000313" key="2">
    <source>
        <dbReference type="EMBL" id="TNN58240.1"/>
    </source>
</evidence>
<evidence type="ECO:0000313" key="3">
    <source>
        <dbReference type="Proteomes" id="UP000314294"/>
    </source>
</evidence>
<keyword evidence="3" id="KW-1185">Reference proteome</keyword>
<protein>
    <submittedName>
        <fullName evidence="2">Uncharacterized protein</fullName>
    </submittedName>
</protein>
<proteinExistence type="predicted"/>
<feature type="region of interest" description="Disordered" evidence="1">
    <location>
        <begin position="1"/>
        <end position="21"/>
    </location>
</feature>
<sequence>MIAVFTETRHRDKPRPSRSVATLTHASRLLTPRFHSRATLRIVCIRQRVGAQRALRGRRRPESGSRDGDAYLAFRSQSEQMERYLPTSGAVIAVATAESSLDYNYAAETRRRRDETKLDETRLHRDETPPRRDATVMRRDSVMRRDETPPRRDETLPRRDDTRLYRDETIRDSTETRRYETLPRRDSTETRLCPDETRLYRDETRLYREETRLYRDETRLYRDETRLYRDKTSPRRDSTETRLYRDATRCEVTSSKKWRLCLEVKVNVPLVLRVVSFCRE</sequence>
<evidence type="ECO:0000256" key="1">
    <source>
        <dbReference type="SAM" id="MobiDB-lite"/>
    </source>
</evidence>
<accession>A0A4Z2GY94</accession>
<reference evidence="2 3" key="1">
    <citation type="submission" date="2019-03" db="EMBL/GenBank/DDBJ databases">
        <title>First draft genome of Liparis tanakae, snailfish: a comprehensive survey of snailfish specific genes.</title>
        <authorList>
            <person name="Kim W."/>
            <person name="Song I."/>
            <person name="Jeong J.-H."/>
            <person name="Kim D."/>
            <person name="Kim S."/>
            <person name="Ryu S."/>
            <person name="Song J.Y."/>
            <person name="Lee S.K."/>
        </authorList>
    </citation>
    <scope>NUCLEOTIDE SEQUENCE [LARGE SCALE GENOMIC DNA]</scope>
    <source>
        <tissue evidence="2">Muscle</tissue>
    </source>
</reference>
<dbReference type="EMBL" id="SRLO01000385">
    <property type="protein sequence ID" value="TNN58240.1"/>
    <property type="molecule type" value="Genomic_DNA"/>
</dbReference>
<name>A0A4Z2GY94_9TELE</name>
<feature type="region of interest" description="Disordered" evidence="1">
    <location>
        <begin position="110"/>
        <end position="188"/>
    </location>
</feature>
<dbReference type="Proteomes" id="UP000314294">
    <property type="component" value="Unassembled WGS sequence"/>
</dbReference>
<gene>
    <name evidence="2" type="ORF">EYF80_031542</name>
</gene>
<dbReference type="AlphaFoldDB" id="A0A4Z2GY94"/>
<comment type="caution">
    <text evidence="2">The sequence shown here is derived from an EMBL/GenBank/DDBJ whole genome shotgun (WGS) entry which is preliminary data.</text>
</comment>
<organism evidence="2 3">
    <name type="scientific">Liparis tanakae</name>
    <name type="common">Tanaka's snailfish</name>
    <dbReference type="NCBI Taxonomy" id="230148"/>
    <lineage>
        <taxon>Eukaryota</taxon>
        <taxon>Metazoa</taxon>
        <taxon>Chordata</taxon>
        <taxon>Craniata</taxon>
        <taxon>Vertebrata</taxon>
        <taxon>Euteleostomi</taxon>
        <taxon>Actinopterygii</taxon>
        <taxon>Neopterygii</taxon>
        <taxon>Teleostei</taxon>
        <taxon>Neoteleostei</taxon>
        <taxon>Acanthomorphata</taxon>
        <taxon>Eupercaria</taxon>
        <taxon>Perciformes</taxon>
        <taxon>Cottioidei</taxon>
        <taxon>Cottales</taxon>
        <taxon>Liparidae</taxon>
        <taxon>Liparis</taxon>
    </lineage>
</organism>